<dbReference type="InterPro" id="IPR003594">
    <property type="entry name" value="HATPase_dom"/>
</dbReference>
<keyword evidence="11" id="KW-1185">Reference proteome</keyword>
<evidence type="ECO:0000313" key="10">
    <source>
        <dbReference type="EMBL" id="QRF51915.1"/>
    </source>
</evidence>
<keyword evidence="5" id="KW-0547">Nucleotide-binding</keyword>
<evidence type="ECO:0000256" key="5">
    <source>
        <dbReference type="ARBA" id="ARBA00022741"/>
    </source>
</evidence>
<dbReference type="PANTHER" id="PTHR41523:SF8">
    <property type="entry name" value="ETHYLENE RESPONSE SENSOR PROTEIN"/>
    <property type="match status" value="1"/>
</dbReference>
<dbReference type="GO" id="GO:0016301">
    <property type="term" value="F:kinase activity"/>
    <property type="evidence" value="ECO:0007669"/>
    <property type="project" value="UniProtKB-KW"/>
</dbReference>
<dbReference type="Proteomes" id="UP000596351">
    <property type="component" value="Chromosome"/>
</dbReference>
<protein>
    <recommendedName>
        <fullName evidence="2">histidine kinase</fullName>
        <ecNumber evidence="2">2.7.13.3</ecNumber>
    </recommendedName>
</protein>
<dbReference type="InterPro" id="IPR029151">
    <property type="entry name" value="Sensor-like_sf"/>
</dbReference>
<evidence type="ECO:0000256" key="1">
    <source>
        <dbReference type="ARBA" id="ARBA00000085"/>
    </source>
</evidence>
<dbReference type="Pfam" id="PF22588">
    <property type="entry name" value="dCache_1_like"/>
    <property type="match status" value="1"/>
</dbReference>
<dbReference type="CDD" id="cd12914">
    <property type="entry name" value="PDC1_DGC_like"/>
    <property type="match status" value="1"/>
</dbReference>
<dbReference type="SUPFAM" id="SSF103190">
    <property type="entry name" value="Sensory domain-like"/>
    <property type="match status" value="1"/>
</dbReference>
<proteinExistence type="predicted"/>
<evidence type="ECO:0000256" key="8">
    <source>
        <dbReference type="SAM" id="Phobius"/>
    </source>
</evidence>
<dbReference type="Pfam" id="PF07568">
    <property type="entry name" value="HisKA_2"/>
    <property type="match status" value="1"/>
</dbReference>
<evidence type="ECO:0000259" key="9">
    <source>
        <dbReference type="PROSITE" id="PS50109"/>
    </source>
</evidence>
<dbReference type="Gene3D" id="3.30.450.20">
    <property type="entry name" value="PAS domain"/>
    <property type="match status" value="3"/>
</dbReference>
<dbReference type="SMART" id="SM00387">
    <property type="entry name" value="HATPase_c"/>
    <property type="match status" value="1"/>
</dbReference>
<accession>A0ABX7EU96</accession>
<dbReference type="PANTHER" id="PTHR41523">
    <property type="entry name" value="TWO-COMPONENT SYSTEM SENSOR PROTEIN"/>
    <property type="match status" value="1"/>
</dbReference>
<evidence type="ECO:0000313" key="11">
    <source>
        <dbReference type="Proteomes" id="UP000596351"/>
    </source>
</evidence>
<keyword evidence="8" id="KW-0812">Transmembrane</keyword>
<name>A0ABX7EU96_9HYPH</name>
<sequence>MSRTAGPGQFMERYAPGKAQKFVVMAIVAAWVGFIALASSWAFQSYQATVKAAEERVATSSLVVATHAKWIYEFGGQATRRLADLVESGRAPLQVNTVQDIKGALEGLPGAVKAYVVAADGKTLYSTDPDLKPIDIRDREYFRELAAGREEYVSSLLISRLSGEQIFVFSRRFELNGVFAGVVTVSLSTDLMEPIWEAVNLGGNFAVSFIRDDGQLVARYPKPEAGLDMSGYVLFTDYLKRQSSGTYTAAASPLDGVQRIVGYRKVEDTPFVAVAAADLGVLMRPFWHNIQVLSVVTALACLGSVAAGFRIRSLLRIQDGQAAALQNALDKNELLLREIHHRVKNNLQSVMSLIRIHLKPGEQSQALSDRIKAMVAVHELIYQHDAFEALDAAQLVRRVTENVISAYGSGVAIDFDLAPLCVSNDRATALALLVNEVVSNSLKYAFGGKDSGRIQVRLHKEETGDMSLLEVSDNGIGFDTAAAVRGTGTKLMEGSIRQLDGSYTLDGSDGTHFSARVRLI</sequence>
<dbReference type="EMBL" id="CP032405">
    <property type="protein sequence ID" value="QRF51915.1"/>
    <property type="molecule type" value="Genomic_DNA"/>
</dbReference>
<evidence type="ECO:0000256" key="2">
    <source>
        <dbReference type="ARBA" id="ARBA00012438"/>
    </source>
</evidence>
<dbReference type="PROSITE" id="PS50109">
    <property type="entry name" value="HIS_KIN"/>
    <property type="match status" value="1"/>
</dbReference>
<keyword evidence="8" id="KW-0472">Membrane</keyword>
<keyword evidence="4" id="KW-0808">Transferase</keyword>
<feature type="domain" description="Histidine kinase" evidence="9">
    <location>
        <begin position="338"/>
        <end position="520"/>
    </location>
</feature>
<dbReference type="InterPro" id="IPR011495">
    <property type="entry name" value="Sig_transdc_His_kin_sub2_dim/P"/>
</dbReference>
<keyword evidence="3" id="KW-0597">Phosphoprotein</keyword>
<dbReference type="InterPro" id="IPR011102">
    <property type="entry name" value="Sig_transdc_His_kinase_HWE"/>
</dbReference>
<gene>
    <name evidence="10" type="ORF">D4A92_10945</name>
</gene>
<dbReference type="InterPro" id="IPR054327">
    <property type="entry name" value="His-kinase-like_sensor"/>
</dbReference>
<keyword evidence="8" id="KW-1133">Transmembrane helix</keyword>
<comment type="catalytic activity">
    <reaction evidence="1">
        <text>ATP + protein L-histidine = ADP + protein N-phospho-L-histidine.</text>
        <dbReference type="EC" id="2.7.13.3"/>
    </reaction>
</comment>
<dbReference type="SMART" id="SM00911">
    <property type="entry name" value="HWE_HK"/>
    <property type="match status" value="1"/>
</dbReference>
<evidence type="ECO:0000256" key="3">
    <source>
        <dbReference type="ARBA" id="ARBA00022553"/>
    </source>
</evidence>
<evidence type="ECO:0000256" key="4">
    <source>
        <dbReference type="ARBA" id="ARBA00022679"/>
    </source>
</evidence>
<evidence type="ECO:0000256" key="6">
    <source>
        <dbReference type="ARBA" id="ARBA00022777"/>
    </source>
</evidence>
<dbReference type="Pfam" id="PF02518">
    <property type="entry name" value="HATPase_c"/>
    <property type="match status" value="1"/>
</dbReference>
<dbReference type="EC" id="2.7.13.3" evidence="2"/>
<dbReference type="InterPro" id="IPR005467">
    <property type="entry name" value="His_kinase_dom"/>
</dbReference>
<dbReference type="SUPFAM" id="SSF55874">
    <property type="entry name" value="ATPase domain of HSP90 chaperone/DNA topoisomerase II/histidine kinase"/>
    <property type="match status" value="1"/>
</dbReference>
<keyword evidence="7" id="KW-0067">ATP-binding</keyword>
<dbReference type="InterPro" id="IPR036890">
    <property type="entry name" value="HATPase_C_sf"/>
</dbReference>
<dbReference type="Gene3D" id="3.30.565.10">
    <property type="entry name" value="Histidine kinase-like ATPase, C-terminal domain"/>
    <property type="match status" value="1"/>
</dbReference>
<reference evidence="10 11" key="1">
    <citation type="submission" date="2018-09" db="EMBL/GenBank/DDBJ databases">
        <title>Rhizobium sp. MAE2-X.</title>
        <authorList>
            <person name="Lee Y."/>
            <person name="Jeon C.O."/>
        </authorList>
    </citation>
    <scope>NUCLEOTIDE SEQUENCE [LARGE SCALE GENOMIC DNA]</scope>
    <source>
        <strain evidence="10 11">MAE2-X</strain>
    </source>
</reference>
<keyword evidence="6 10" id="KW-0418">Kinase</keyword>
<feature type="transmembrane region" description="Helical" evidence="8">
    <location>
        <begin position="21"/>
        <end position="43"/>
    </location>
</feature>
<evidence type="ECO:0000256" key="7">
    <source>
        <dbReference type="ARBA" id="ARBA00022840"/>
    </source>
</evidence>
<dbReference type="CDD" id="cd12915">
    <property type="entry name" value="PDC2_DGC_like"/>
    <property type="match status" value="1"/>
</dbReference>
<organism evidence="10 11">
    <name type="scientific">Rhizobium rosettiformans</name>
    <dbReference type="NCBI Taxonomy" id="1368430"/>
    <lineage>
        <taxon>Bacteria</taxon>
        <taxon>Pseudomonadati</taxon>
        <taxon>Pseudomonadota</taxon>
        <taxon>Alphaproteobacteria</taxon>
        <taxon>Hyphomicrobiales</taxon>
        <taxon>Rhizobiaceae</taxon>
        <taxon>Rhizobium/Agrobacterium group</taxon>
        <taxon>Rhizobium</taxon>
    </lineage>
</organism>